<name>A0A7J8A850_PIPKU</name>
<keyword evidence="2" id="KW-1185">Reference proteome</keyword>
<organism evidence="1 2">
    <name type="scientific">Pipistrellus kuhlii</name>
    <name type="common">Kuhl's pipistrelle</name>
    <dbReference type="NCBI Taxonomy" id="59472"/>
    <lineage>
        <taxon>Eukaryota</taxon>
        <taxon>Metazoa</taxon>
        <taxon>Chordata</taxon>
        <taxon>Craniata</taxon>
        <taxon>Vertebrata</taxon>
        <taxon>Euteleostomi</taxon>
        <taxon>Mammalia</taxon>
        <taxon>Eutheria</taxon>
        <taxon>Laurasiatheria</taxon>
        <taxon>Chiroptera</taxon>
        <taxon>Yangochiroptera</taxon>
        <taxon>Vespertilionidae</taxon>
        <taxon>Pipistrellus</taxon>
    </lineage>
</organism>
<accession>A0A7J8A850</accession>
<proteinExistence type="predicted"/>
<dbReference type="AlphaFoldDB" id="A0A7J8A850"/>
<protein>
    <submittedName>
        <fullName evidence="1">Uncharacterized protein</fullName>
    </submittedName>
</protein>
<gene>
    <name evidence="1" type="ORF">mPipKuh1_008842</name>
</gene>
<dbReference type="Proteomes" id="UP000558488">
    <property type="component" value="Unassembled WGS sequence"/>
</dbReference>
<evidence type="ECO:0000313" key="1">
    <source>
        <dbReference type="EMBL" id="KAF6382465.1"/>
    </source>
</evidence>
<dbReference type="EMBL" id="JACAGB010000002">
    <property type="protein sequence ID" value="KAF6382465.1"/>
    <property type="molecule type" value="Genomic_DNA"/>
</dbReference>
<evidence type="ECO:0000313" key="2">
    <source>
        <dbReference type="Proteomes" id="UP000558488"/>
    </source>
</evidence>
<sequence>MSHGLHVYSLSRNKSTFETIREVKADYLELIHNLLFILSHTKLGFRHRGQVKIKASISGLFFEVYFHNFIYITLHRYICTYTQFRKRRLAYTHGNYQWNLEIMILSICRIYENFFRYHRS</sequence>
<reference evidence="1 2" key="1">
    <citation type="journal article" date="2020" name="Nature">
        <title>Six reference-quality genomes reveal evolution of bat adaptations.</title>
        <authorList>
            <person name="Jebb D."/>
            <person name="Huang Z."/>
            <person name="Pippel M."/>
            <person name="Hughes G.M."/>
            <person name="Lavrichenko K."/>
            <person name="Devanna P."/>
            <person name="Winkler S."/>
            <person name="Jermiin L.S."/>
            <person name="Skirmuntt E.C."/>
            <person name="Katzourakis A."/>
            <person name="Burkitt-Gray L."/>
            <person name="Ray D.A."/>
            <person name="Sullivan K.A.M."/>
            <person name="Roscito J.G."/>
            <person name="Kirilenko B.M."/>
            <person name="Davalos L.M."/>
            <person name="Corthals A.P."/>
            <person name="Power M.L."/>
            <person name="Jones G."/>
            <person name="Ransome R.D."/>
            <person name="Dechmann D.K.N."/>
            <person name="Locatelli A.G."/>
            <person name="Puechmaille S.J."/>
            <person name="Fedrigo O."/>
            <person name="Jarvis E.D."/>
            <person name="Hiller M."/>
            <person name="Vernes S.C."/>
            <person name="Myers E.W."/>
            <person name="Teeling E.C."/>
        </authorList>
    </citation>
    <scope>NUCLEOTIDE SEQUENCE [LARGE SCALE GENOMIC DNA]</scope>
    <source>
        <strain evidence="1">MPipKuh1</strain>
        <tissue evidence="1">Flight muscle</tissue>
    </source>
</reference>
<comment type="caution">
    <text evidence="1">The sequence shown here is derived from an EMBL/GenBank/DDBJ whole genome shotgun (WGS) entry which is preliminary data.</text>
</comment>